<comment type="caution">
    <text evidence="1">The sequence shown here is derived from an EMBL/GenBank/DDBJ whole genome shotgun (WGS) entry which is preliminary data.</text>
</comment>
<dbReference type="EMBL" id="JAGMVJ010000017">
    <property type="protein sequence ID" value="KAH7078454.1"/>
    <property type="molecule type" value="Genomic_DNA"/>
</dbReference>
<name>A0A8K0VUR8_9PLEO</name>
<accession>A0A8K0VUR8</accession>
<protein>
    <submittedName>
        <fullName evidence="1">Uncharacterized protein</fullName>
    </submittedName>
</protein>
<keyword evidence="2" id="KW-1185">Reference proteome</keyword>
<organism evidence="1 2">
    <name type="scientific">Paraphoma chrysanthemicola</name>
    <dbReference type="NCBI Taxonomy" id="798071"/>
    <lineage>
        <taxon>Eukaryota</taxon>
        <taxon>Fungi</taxon>
        <taxon>Dikarya</taxon>
        <taxon>Ascomycota</taxon>
        <taxon>Pezizomycotina</taxon>
        <taxon>Dothideomycetes</taxon>
        <taxon>Pleosporomycetidae</taxon>
        <taxon>Pleosporales</taxon>
        <taxon>Pleosporineae</taxon>
        <taxon>Phaeosphaeriaceae</taxon>
        <taxon>Paraphoma</taxon>
    </lineage>
</organism>
<reference evidence="1" key="1">
    <citation type="journal article" date="2021" name="Nat. Commun.">
        <title>Genetic determinants of endophytism in the Arabidopsis root mycobiome.</title>
        <authorList>
            <person name="Mesny F."/>
            <person name="Miyauchi S."/>
            <person name="Thiergart T."/>
            <person name="Pickel B."/>
            <person name="Atanasova L."/>
            <person name="Karlsson M."/>
            <person name="Huettel B."/>
            <person name="Barry K.W."/>
            <person name="Haridas S."/>
            <person name="Chen C."/>
            <person name="Bauer D."/>
            <person name="Andreopoulos W."/>
            <person name="Pangilinan J."/>
            <person name="LaButti K."/>
            <person name="Riley R."/>
            <person name="Lipzen A."/>
            <person name="Clum A."/>
            <person name="Drula E."/>
            <person name="Henrissat B."/>
            <person name="Kohler A."/>
            <person name="Grigoriev I.V."/>
            <person name="Martin F.M."/>
            <person name="Hacquard S."/>
        </authorList>
    </citation>
    <scope>NUCLEOTIDE SEQUENCE</scope>
    <source>
        <strain evidence="1">MPI-SDFR-AT-0120</strain>
    </source>
</reference>
<dbReference type="Proteomes" id="UP000813461">
    <property type="component" value="Unassembled WGS sequence"/>
</dbReference>
<gene>
    <name evidence="1" type="ORF">FB567DRAFT_596050</name>
</gene>
<evidence type="ECO:0000313" key="1">
    <source>
        <dbReference type="EMBL" id="KAH7078454.1"/>
    </source>
</evidence>
<evidence type="ECO:0000313" key="2">
    <source>
        <dbReference type="Proteomes" id="UP000813461"/>
    </source>
</evidence>
<proteinExistence type="predicted"/>
<dbReference type="AlphaFoldDB" id="A0A8K0VUR8"/>
<sequence length="163" mass="18024">MAILCHLPNRVDSSITEGGERQGAEVVSTQVLQEPKDGKPAITLTTYKNQRSESLSQLFKPINPSPFAAAEMSSADLFSSRAEHYVNDSEICASGSEEGLNGLEILSNELDDHFRSLRGEFEERTGRAWVPLTPWEPEEPEQDWEWAWESSGEVGAEPLGMDG</sequence>
<dbReference type="OrthoDB" id="3688570at2759"/>